<gene>
    <name evidence="2" type="ORF">LWI29_024996</name>
</gene>
<feature type="transmembrane region" description="Helical" evidence="1">
    <location>
        <begin position="37"/>
        <end position="56"/>
    </location>
</feature>
<evidence type="ECO:0000313" key="3">
    <source>
        <dbReference type="Proteomes" id="UP001168877"/>
    </source>
</evidence>
<keyword evidence="3" id="KW-1185">Reference proteome</keyword>
<protein>
    <submittedName>
        <fullName evidence="2">Uncharacterized protein</fullName>
    </submittedName>
</protein>
<evidence type="ECO:0000256" key="1">
    <source>
        <dbReference type="SAM" id="Phobius"/>
    </source>
</evidence>
<keyword evidence="1" id="KW-0812">Transmembrane</keyword>
<reference evidence="2" key="2">
    <citation type="submission" date="2023-06" db="EMBL/GenBank/DDBJ databases">
        <authorList>
            <person name="Swenson N.G."/>
            <person name="Wegrzyn J.L."/>
            <person name="Mcevoy S.L."/>
        </authorList>
    </citation>
    <scope>NUCLEOTIDE SEQUENCE</scope>
    <source>
        <strain evidence="2">NS2018</strain>
        <tissue evidence="2">Leaf</tissue>
    </source>
</reference>
<dbReference type="AlphaFoldDB" id="A0AA39TRB0"/>
<comment type="caution">
    <text evidence="2">The sequence shown here is derived from an EMBL/GenBank/DDBJ whole genome shotgun (WGS) entry which is preliminary data.</text>
</comment>
<keyword evidence="1" id="KW-1133">Transmembrane helix</keyword>
<name>A0AA39TRB0_ACESA</name>
<reference evidence="2" key="1">
    <citation type="journal article" date="2022" name="Plant J.">
        <title>Strategies of tolerance reflected in two North American maple genomes.</title>
        <authorList>
            <person name="McEvoy S.L."/>
            <person name="Sezen U.U."/>
            <person name="Trouern-Trend A."/>
            <person name="McMahon S.M."/>
            <person name="Schaberg P.G."/>
            <person name="Yang J."/>
            <person name="Wegrzyn J.L."/>
            <person name="Swenson N.G."/>
        </authorList>
    </citation>
    <scope>NUCLEOTIDE SEQUENCE</scope>
    <source>
        <strain evidence="2">NS2018</strain>
    </source>
</reference>
<sequence length="68" mass="7741">MGSLCSNPVKDNVMVVTALLSFLGFESHPCHWELLLLLRLLLLLLLLLLFLSRCWWSVKEKVNSGSGW</sequence>
<proteinExistence type="predicted"/>
<organism evidence="2 3">
    <name type="scientific">Acer saccharum</name>
    <name type="common">Sugar maple</name>
    <dbReference type="NCBI Taxonomy" id="4024"/>
    <lineage>
        <taxon>Eukaryota</taxon>
        <taxon>Viridiplantae</taxon>
        <taxon>Streptophyta</taxon>
        <taxon>Embryophyta</taxon>
        <taxon>Tracheophyta</taxon>
        <taxon>Spermatophyta</taxon>
        <taxon>Magnoliopsida</taxon>
        <taxon>eudicotyledons</taxon>
        <taxon>Gunneridae</taxon>
        <taxon>Pentapetalae</taxon>
        <taxon>rosids</taxon>
        <taxon>malvids</taxon>
        <taxon>Sapindales</taxon>
        <taxon>Sapindaceae</taxon>
        <taxon>Hippocastanoideae</taxon>
        <taxon>Acereae</taxon>
        <taxon>Acer</taxon>
    </lineage>
</organism>
<dbReference type="Proteomes" id="UP001168877">
    <property type="component" value="Unassembled WGS sequence"/>
</dbReference>
<evidence type="ECO:0000313" key="2">
    <source>
        <dbReference type="EMBL" id="KAK0608063.1"/>
    </source>
</evidence>
<dbReference type="EMBL" id="JAUESC010000001">
    <property type="protein sequence ID" value="KAK0608063.1"/>
    <property type="molecule type" value="Genomic_DNA"/>
</dbReference>
<keyword evidence="1" id="KW-0472">Membrane</keyword>
<accession>A0AA39TRB0</accession>